<proteinExistence type="predicted"/>
<feature type="chain" id="PRO_5032954902" evidence="1">
    <location>
        <begin position="24"/>
        <end position="154"/>
    </location>
</feature>
<evidence type="ECO:0000313" key="2">
    <source>
        <dbReference type="EMBL" id="NKZ37883.1"/>
    </source>
</evidence>
<dbReference type="PANTHER" id="PTHR36302">
    <property type="entry name" value="BLR7088 PROTEIN"/>
    <property type="match status" value="1"/>
</dbReference>
<protein>
    <submittedName>
        <fullName evidence="2">Copper chaperone PCu(A)C</fullName>
    </submittedName>
</protein>
<reference evidence="2 3" key="1">
    <citation type="journal article" date="2017" name="Int. J. Syst. Evol. Microbiol.">
        <title>Oleiagrimonas citrea sp. nov., a marine bacterium isolated from tidal flat sediment and emended description of the genus Oleiagrimonas Fang et al. 2015 and Oleiagrimonas soli.</title>
        <authorList>
            <person name="Yang S.H."/>
            <person name="Seo H.S."/>
            <person name="Seong C.N."/>
            <person name="Kwon K.K."/>
        </authorList>
    </citation>
    <scope>NUCLEOTIDE SEQUENCE [LARGE SCALE GENOMIC DNA]</scope>
    <source>
        <strain evidence="2 3">MEBiC09124</strain>
    </source>
</reference>
<dbReference type="SUPFAM" id="SSF110087">
    <property type="entry name" value="DR1885-like metal-binding protein"/>
    <property type="match status" value="1"/>
</dbReference>
<feature type="signal peptide" evidence="1">
    <location>
        <begin position="1"/>
        <end position="23"/>
    </location>
</feature>
<name>A0A846ZJY0_9GAMM</name>
<sequence>MRIPKTLALAFVFVLALPALALAQAKESAAVHVSAAWIRVLPGALPNAGYAVLHNDSDSAVKLVGASSPAYGQVMLHKSSESGGVSRMHMVPSLTIPAHGKVEFAPGGYHLMLMRAVHPVKAGTHVAIQLRFADGSILHAGFLARPANATGISD</sequence>
<gene>
    <name evidence="2" type="ORF">HF690_02820</name>
</gene>
<evidence type="ECO:0000313" key="3">
    <source>
        <dbReference type="Proteomes" id="UP000541636"/>
    </source>
</evidence>
<evidence type="ECO:0000256" key="1">
    <source>
        <dbReference type="SAM" id="SignalP"/>
    </source>
</evidence>
<dbReference type="EMBL" id="JAAZQD010000001">
    <property type="protein sequence ID" value="NKZ37883.1"/>
    <property type="molecule type" value="Genomic_DNA"/>
</dbReference>
<accession>A0A846ZJY0</accession>
<dbReference type="Pfam" id="PF04314">
    <property type="entry name" value="PCuAC"/>
    <property type="match status" value="1"/>
</dbReference>
<dbReference type="RefSeq" id="WP_168608360.1">
    <property type="nucleotide sequence ID" value="NZ_JAAZQD010000001.1"/>
</dbReference>
<dbReference type="InterPro" id="IPR007410">
    <property type="entry name" value="LpqE-like"/>
</dbReference>
<organism evidence="2 3">
    <name type="scientific">Oleiagrimonas citrea</name>
    <dbReference type="NCBI Taxonomy" id="1665687"/>
    <lineage>
        <taxon>Bacteria</taxon>
        <taxon>Pseudomonadati</taxon>
        <taxon>Pseudomonadota</taxon>
        <taxon>Gammaproteobacteria</taxon>
        <taxon>Lysobacterales</taxon>
        <taxon>Rhodanobacteraceae</taxon>
        <taxon>Oleiagrimonas</taxon>
    </lineage>
</organism>
<dbReference type="AlphaFoldDB" id="A0A846ZJY0"/>
<keyword evidence="3" id="KW-1185">Reference proteome</keyword>
<comment type="caution">
    <text evidence="2">The sequence shown here is derived from an EMBL/GenBank/DDBJ whole genome shotgun (WGS) entry which is preliminary data.</text>
</comment>
<dbReference type="Proteomes" id="UP000541636">
    <property type="component" value="Unassembled WGS sequence"/>
</dbReference>
<keyword evidence="1" id="KW-0732">Signal</keyword>
<dbReference type="InterPro" id="IPR036182">
    <property type="entry name" value="PCuAC_sf"/>
</dbReference>
<dbReference type="InterPro" id="IPR058248">
    <property type="entry name" value="Lxx211020-like"/>
</dbReference>
<dbReference type="PANTHER" id="PTHR36302:SF1">
    <property type="entry name" value="COPPER CHAPERONE PCU(A)C"/>
    <property type="match status" value="1"/>
</dbReference>
<dbReference type="Gene3D" id="2.60.40.1890">
    <property type="entry name" value="PCu(A)C copper chaperone"/>
    <property type="match status" value="1"/>
</dbReference>